<organism evidence="8">
    <name type="scientific">Brassica napus</name>
    <name type="common">Rape</name>
    <dbReference type="NCBI Taxonomy" id="3708"/>
    <lineage>
        <taxon>Eukaryota</taxon>
        <taxon>Viridiplantae</taxon>
        <taxon>Streptophyta</taxon>
        <taxon>Embryophyta</taxon>
        <taxon>Tracheophyta</taxon>
        <taxon>Spermatophyta</taxon>
        <taxon>Magnoliopsida</taxon>
        <taxon>eudicotyledons</taxon>
        <taxon>Gunneridae</taxon>
        <taxon>Pentapetalae</taxon>
        <taxon>rosids</taxon>
        <taxon>malvids</taxon>
        <taxon>Brassicales</taxon>
        <taxon>Brassicaceae</taxon>
        <taxon>Brassiceae</taxon>
        <taxon>Brassica</taxon>
    </lineage>
</organism>
<evidence type="ECO:0000256" key="4">
    <source>
        <dbReference type="ARBA" id="ARBA00023128"/>
    </source>
</evidence>
<sequence>MCHNVSLERSSGDDEFEIIYLRRQEQSHYTFQNVGSSSKFSTTMFPIWVFFVYHEAMANMKTEFMALWDRFSTDHKVMVLAATNRPSELDEAIMRRLPQAFEIGMPERKERAEILKVTLKGERVEPDIDYDHLARLCEGYTGSDIFELCKKEAYFPIREILEEERKWRPCPLILATSKKTQAAAGEYCGLRWSREPDEVEAAISGISKLLVSQFINLQSGSQDKTIHVCL</sequence>
<dbReference type="InterPro" id="IPR003960">
    <property type="entry name" value="ATPase_AAA_CS"/>
</dbReference>
<dbReference type="GO" id="GO:0016887">
    <property type="term" value="F:ATP hydrolysis activity"/>
    <property type="evidence" value="ECO:0007669"/>
    <property type="project" value="InterPro"/>
</dbReference>
<dbReference type="InterPro" id="IPR027417">
    <property type="entry name" value="P-loop_NTPase"/>
</dbReference>
<evidence type="ECO:0000256" key="2">
    <source>
        <dbReference type="ARBA" id="ARBA00022741"/>
    </source>
</evidence>
<dbReference type="Gene3D" id="3.40.50.300">
    <property type="entry name" value="P-loop containing nucleotide triphosphate hydrolases"/>
    <property type="match status" value="1"/>
</dbReference>
<comment type="similarity">
    <text evidence="5">Belongs to the AAA ATPase family.</text>
</comment>
<dbReference type="EMBL" id="HG994366">
    <property type="protein sequence ID" value="CAF1909270.1"/>
    <property type="molecule type" value="Genomic_DNA"/>
</dbReference>
<accession>A0A816KIT7</accession>
<dbReference type="InterPro" id="IPR051701">
    <property type="entry name" value="Mito_OM_Translocase_MSP1"/>
</dbReference>
<evidence type="ECO:0000256" key="3">
    <source>
        <dbReference type="ARBA" id="ARBA00022840"/>
    </source>
</evidence>
<dbReference type="InterPro" id="IPR003959">
    <property type="entry name" value="ATPase_AAA_core"/>
</dbReference>
<name>A0A816KIT7_BRANA</name>
<dbReference type="GO" id="GO:0031966">
    <property type="term" value="C:mitochondrial membrane"/>
    <property type="evidence" value="ECO:0007669"/>
    <property type="project" value="UniProtKB-SubCell"/>
</dbReference>
<dbReference type="Gene3D" id="1.10.8.60">
    <property type="match status" value="1"/>
</dbReference>
<keyword evidence="2 5" id="KW-0547">Nucleotide-binding</keyword>
<dbReference type="PROSITE" id="PS00674">
    <property type="entry name" value="AAA"/>
    <property type="match status" value="1"/>
</dbReference>
<dbReference type="Pfam" id="PF00004">
    <property type="entry name" value="AAA"/>
    <property type="match status" value="1"/>
</dbReference>
<evidence type="ECO:0000256" key="5">
    <source>
        <dbReference type="RuleBase" id="RU003651"/>
    </source>
</evidence>
<evidence type="ECO:0000256" key="1">
    <source>
        <dbReference type="ARBA" id="ARBA00004304"/>
    </source>
</evidence>
<dbReference type="InterPro" id="IPR041569">
    <property type="entry name" value="AAA_lid_3"/>
</dbReference>
<reference evidence="8" key="1">
    <citation type="submission" date="2021-01" db="EMBL/GenBank/DDBJ databases">
        <authorList>
            <consortium name="Genoscope - CEA"/>
            <person name="William W."/>
        </authorList>
    </citation>
    <scope>NUCLEOTIDE SEQUENCE</scope>
</reference>
<gene>
    <name evidence="8" type="ORF">DARMORV10_C02P29710.1</name>
</gene>
<dbReference type="AlphaFoldDB" id="A0A816KIT7"/>
<dbReference type="GO" id="GO:0005524">
    <property type="term" value="F:ATP binding"/>
    <property type="evidence" value="ECO:0007669"/>
    <property type="project" value="UniProtKB-KW"/>
</dbReference>
<dbReference type="SUPFAM" id="SSF52540">
    <property type="entry name" value="P-loop containing nucleoside triphosphate hydrolases"/>
    <property type="match status" value="1"/>
</dbReference>
<protein>
    <submittedName>
        <fullName evidence="8">(rape) hypothetical protein</fullName>
    </submittedName>
</protein>
<evidence type="ECO:0000259" key="7">
    <source>
        <dbReference type="Pfam" id="PF17862"/>
    </source>
</evidence>
<dbReference type="PANTHER" id="PTHR45644:SF84">
    <property type="entry name" value="AAA+ ATPASE DOMAIN-CONTAINING PROTEIN"/>
    <property type="match status" value="1"/>
</dbReference>
<dbReference type="PANTHER" id="PTHR45644">
    <property type="entry name" value="AAA ATPASE, PUTATIVE (AFU_ORTHOLOGUE AFUA_2G12920)-RELATED-RELATED"/>
    <property type="match status" value="1"/>
</dbReference>
<dbReference type="Proteomes" id="UP001295469">
    <property type="component" value="Chromosome C02"/>
</dbReference>
<keyword evidence="4" id="KW-0496">Mitochondrion</keyword>
<evidence type="ECO:0000313" key="8">
    <source>
        <dbReference type="EMBL" id="CAF1909270.1"/>
    </source>
</evidence>
<dbReference type="Pfam" id="PF17862">
    <property type="entry name" value="AAA_lid_3"/>
    <property type="match status" value="1"/>
</dbReference>
<proteinExistence type="inferred from homology"/>
<feature type="domain" description="AAA ATPase AAA+ lid" evidence="7">
    <location>
        <begin position="127"/>
        <end position="163"/>
    </location>
</feature>
<keyword evidence="3 5" id="KW-0067">ATP-binding</keyword>
<comment type="subcellular location">
    <subcellularLocation>
        <location evidence="1">Mitochondrion membrane</location>
        <topology evidence="1">Single-pass membrane protein</topology>
    </subcellularLocation>
</comment>
<feature type="domain" description="ATPase AAA-type core" evidence="6">
    <location>
        <begin position="55"/>
        <end position="104"/>
    </location>
</feature>
<evidence type="ECO:0000259" key="6">
    <source>
        <dbReference type="Pfam" id="PF00004"/>
    </source>
</evidence>